<reference evidence="3" key="1">
    <citation type="submission" date="2010-05" db="EMBL/GenBank/DDBJ databases">
        <title>The Genome Sequence of Magnaporthe poae strain ATCC 64411.</title>
        <authorList>
            <consortium name="The Broad Institute Genome Sequencing Platform"/>
            <consortium name="Broad Institute Genome Sequencing Center for Infectious Disease"/>
            <person name="Ma L.-J."/>
            <person name="Dead R."/>
            <person name="Young S."/>
            <person name="Zeng Q."/>
            <person name="Koehrsen M."/>
            <person name="Alvarado L."/>
            <person name="Berlin A."/>
            <person name="Chapman S.B."/>
            <person name="Chen Z."/>
            <person name="Freedman E."/>
            <person name="Gellesch M."/>
            <person name="Goldberg J."/>
            <person name="Griggs A."/>
            <person name="Gujja S."/>
            <person name="Heilman E.R."/>
            <person name="Heiman D."/>
            <person name="Hepburn T."/>
            <person name="Howarth C."/>
            <person name="Jen D."/>
            <person name="Larson L."/>
            <person name="Mehta T."/>
            <person name="Neiman D."/>
            <person name="Pearson M."/>
            <person name="Roberts A."/>
            <person name="Saif S."/>
            <person name="Shea T."/>
            <person name="Shenoy N."/>
            <person name="Sisk P."/>
            <person name="Stolte C."/>
            <person name="Sykes S."/>
            <person name="Walk T."/>
            <person name="White J."/>
            <person name="Yandava C."/>
            <person name="Haas B."/>
            <person name="Nusbaum C."/>
            <person name="Birren B."/>
        </authorList>
    </citation>
    <scope>NUCLEOTIDE SEQUENCE</scope>
    <source>
        <strain evidence="3">ATCC 64411</strain>
    </source>
</reference>
<dbReference type="Proteomes" id="UP000011715">
    <property type="component" value="Unassembled WGS sequence"/>
</dbReference>
<dbReference type="Gene3D" id="3.30.710.10">
    <property type="entry name" value="Potassium Channel Kv1.1, Chain A"/>
    <property type="match status" value="1"/>
</dbReference>
<reference evidence="3" key="3">
    <citation type="submission" date="2011-03" db="EMBL/GenBank/DDBJ databases">
        <title>Annotation of Magnaporthe poae ATCC 64411.</title>
        <authorList>
            <person name="Ma L.-J."/>
            <person name="Dead R."/>
            <person name="Young S.K."/>
            <person name="Zeng Q."/>
            <person name="Gargeya S."/>
            <person name="Fitzgerald M."/>
            <person name="Haas B."/>
            <person name="Abouelleil A."/>
            <person name="Alvarado L."/>
            <person name="Arachchi H.M."/>
            <person name="Berlin A."/>
            <person name="Brown A."/>
            <person name="Chapman S.B."/>
            <person name="Chen Z."/>
            <person name="Dunbar C."/>
            <person name="Freedman E."/>
            <person name="Gearin G."/>
            <person name="Gellesch M."/>
            <person name="Goldberg J."/>
            <person name="Griggs A."/>
            <person name="Gujja S."/>
            <person name="Heiman D."/>
            <person name="Howarth C."/>
            <person name="Larson L."/>
            <person name="Lui A."/>
            <person name="MacDonald P.J.P."/>
            <person name="Mehta T."/>
            <person name="Montmayeur A."/>
            <person name="Murphy C."/>
            <person name="Neiman D."/>
            <person name="Pearson M."/>
            <person name="Priest M."/>
            <person name="Roberts A."/>
            <person name="Saif S."/>
            <person name="Shea T."/>
            <person name="Shenoy N."/>
            <person name="Sisk P."/>
            <person name="Stolte C."/>
            <person name="Sykes S."/>
            <person name="Yandava C."/>
            <person name="Wortman J."/>
            <person name="Nusbaum C."/>
            <person name="Birren B."/>
        </authorList>
    </citation>
    <scope>NUCLEOTIDE SEQUENCE</scope>
    <source>
        <strain evidence="3">ATCC 64411</strain>
    </source>
</reference>
<evidence type="ECO:0000313" key="4">
    <source>
        <dbReference type="EnsemblFungi" id="MAPG_03764T0"/>
    </source>
</evidence>
<name>A0A0C4DUW9_MAGP6</name>
<protein>
    <recommendedName>
        <fullName evidence="2">BTB domain-containing protein</fullName>
    </recommendedName>
</protein>
<evidence type="ECO:0000313" key="5">
    <source>
        <dbReference type="Proteomes" id="UP000011715"/>
    </source>
</evidence>
<dbReference type="STRING" id="644358.A0A0C4DUW9"/>
<evidence type="ECO:0000259" key="2">
    <source>
        <dbReference type="PROSITE" id="PS50097"/>
    </source>
</evidence>
<dbReference type="EnsemblFungi" id="MAPG_03764T0">
    <property type="protein sequence ID" value="MAPG_03764T0"/>
    <property type="gene ID" value="MAPG_03764"/>
</dbReference>
<feature type="compositionally biased region" description="Acidic residues" evidence="1">
    <location>
        <begin position="21"/>
        <end position="32"/>
    </location>
</feature>
<dbReference type="PANTHER" id="PTHR47843">
    <property type="entry name" value="BTB DOMAIN-CONTAINING PROTEIN-RELATED"/>
    <property type="match status" value="1"/>
</dbReference>
<dbReference type="InterPro" id="IPR000210">
    <property type="entry name" value="BTB/POZ_dom"/>
</dbReference>
<dbReference type="OMA" id="FEREDMK"/>
<dbReference type="InterPro" id="IPR011333">
    <property type="entry name" value="SKP1/BTB/POZ_sf"/>
</dbReference>
<dbReference type="PANTHER" id="PTHR47843:SF5">
    <property type="entry name" value="BTB_POZ DOMAIN PROTEIN"/>
    <property type="match status" value="1"/>
</dbReference>
<proteinExistence type="predicted"/>
<feature type="region of interest" description="Disordered" evidence="1">
    <location>
        <begin position="1"/>
        <end position="32"/>
    </location>
</feature>
<dbReference type="AlphaFoldDB" id="A0A0C4DUW9"/>
<dbReference type="SMART" id="SM00225">
    <property type="entry name" value="BTB"/>
    <property type="match status" value="1"/>
</dbReference>
<reference evidence="4" key="5">
    <citation type="submission" date="2015-06" db="UniProtKB">
        <authorList>
            <consortium name="EnsemblFungi"/>
        </authorList>
    </citation>
    <scope>IDENTIFICATION</scope>
    <source>
        <strain evidence="4">ATCC 64411</strain>
    </source>
</reference>
<dbReference type="EMBL" id="ADBL01000892">
    <property type="status" value="NOT_ANNOTATED_CDS"/>
    <property type="molecule type" value="Genomic_DNA"/>
</dbReference>
<sequence>MSYGLYLGGRAKKSGTWSPETEPEPEPDTNDPTEELLGALQRLYQDADYSDLVLSWGGQDYKVHKAIVCPRSDFFAAACRGDFGEAREGRISLSEDDPQVVDLMIYYMYHLDYDISQRRRGSEMLANGATAGWELPIHAKVYAIAEKYGVVGLKTVSHRKFEAALAKTDRNQDNLIKAAREAYESTVETDRRLRDAVAAHFYTYSLILDKKEVQDLLKEVPMLAYDLLMLMHRRRVNPFG</sequence>
<keyword evidence="5" id="KW-1185">Reference proteome</keyword>
<dbReference type="EMBL" id="GL876968">
    <property type="protein sequence ID" value="KLU84725.1"/>
    <property type="molecule type" value="Genomic_DNA"/>
</dbReference>
<dbReference type="eggNOG" id="ENOG502SP2V">
    <property type="taxonomic scope" value="Eukaryota"/>
</dbReference>
<dbReference type="CDD" id="cd18186">
    <property type="entry name" value="BTB_POZ_ZBTB_KLHL-like"/>
    <property type="match status" value="1"/>
</dbReference>
<feature type="domain" description="BTB" evidence="2">
    <location>
        <begin position="50"/>
        <end position="117"/>
    </location>
</feature>
<evidence type="ECO:0000313" key="3">
    <source>
        <dbReference type="EMBL" id="KLU84725.1"/>
    </source>
</evidence>
<organism evidence="4 5">
    <name type="scientific">Magnaporthiopsis poae (strain ATCC 64411 / 73-15)</name>
    <name type="common">Kentucky bluegrass fungus</name>
    <name type="synonym">Magnaporthe poae</name>
    <dbReference type="NCBI Taxonomy" id="644358"/>
    <lineage>
        <taxon>Eukaryota</taxon>
        <taxon>Fungi</taxon>
        <taxon>Dikarya</taxon>
        <taxon>Ascomycota</taxon>
        <taxon>Pezizomycotina</taxon>
        <taxon>Sordariomycetes</taxon>
        <taxon>Sordariomycetidae</taxon>
        <taxon>Magnaporthales</taxon>
        <taxon>Magnaporthaceae</taxon>
        <taxon>Magnaporthiopsis</taxon>
    </lineage>
</organism>
<dbReference type="PROSITE" id="PS50097">
    <property type="entry name" value="BTB"/>
    <property type="match status" value="1"/>
</dbReference>
<dbReference type="Pfam" id="PF00651">
    <property type="entry name" value="BTB"/>
    <property type="match status" value="1"/>
</dbReference>
<dbReference type="SUPFAM" id="SSF54695">
    <property type="entry name" value="POZ domain"/>
    <property type="match status" value="1"/>
</dbReference>
<gene>
    <name evidence="3" type="ORF">MAPG_03764</name>
</gene>
<dbReference type="VEuPathDB" id="FungiDB:MAPG_03764"/>
<dbReference type="OrthoDB" id="6359816at2759"/>
<reference evidence="4" key="4">
    <citation type="journal article" date="2015" name="G3 (Bethesda)">
        <title>Genome sequences of three phytopathogenic species of the Magnaporthaceae family of fungi.</title>
        <authorList>
            <person name="Okagaki L.H."/>
            <person name="Nunes C.C."/>
            <person name="Sailsbery J."/>
            <person name="Clay B."/>
            <person name="Brown D."/>
            <person name="John T."/>
            <person name="Oh Y."/>
            <person name="Young N."/>
            <person name="Fitzgerald M."/>
            <person name="Haas B.J."/>
            <person name="Zeng Q."/>
            <person name="Young S."/>
            <person name="Adiconis X."/>
            <person name="Fan L."/>
            <person name="Levin J.Z."/>
            <person name="Mitchell T.K."/>
            <person name="Okubara P.A."/>
            <person name="Farman M.L."/>
            <person name="Kohn L.M."/>
            <person name="Birren B."/>
            <person name="Ma L.-J."/>
            <person name="Dean R.A."/>
        </authorList>
    </citation>
    <scope>NUCLEOTIDE SEQUENCE</scope>
    <source>
        <strain evidence="4">ATCC 64411 / 73-15</strain>
    </source>
</reference>
<evidence type="ECO:0000256" key="1">
    <source>
        <dbReference type="SAM" id="MobiDB-lite"/>
    </source>
</evidence>
<reference evidence="5" key="2">
    <citation type="submission" date="2010-05" db="EMBL/GenBank/DDBJ databases">
        <title>The genome sequence of Magnaporthe poae strain ATCC 64411.</title>
        <authorList>
            <person name="Ma L.-J."/>
            <person name="Dead R."/>
            <person name="Young S."/>
            <person name="Zeng Q."/>
            <person name="Koehrsen M."/>
            <person name="Alvarado L."/>
            <person name="Berlin A."/>
            <person name="Chapman S.B."/>
            <person name="Chen Z."/>
            <person name="Freedman E."/>
            <person name="Gellesch M."/>
            <person name="Goldberg J."/>
            <person name="Griggs A."/>
            <person name="Gujja S."/>
            <person name="Heilman E.R."/>
            <person name="Heiman D."/>
            <person name="Hepburn T."/>
            <person name="Howarth C."/>
            <person name="Jen D."/>
            <person name="Larson L."/>
            <person name="Mehta T."/>
            <person name="Neiman D."/>
            <person name="Pearson M."/>
            <person name="Roberts A."/>
            <person name="Saif S."/>
            <person name="Shea T."/>
            <person name="Shenoy N."/>
            <person name="Sisk P."/>
            <person name="Stolte C."/>
            <person name="Sykes S."/>
            <person name="Walk T."/>
            <person name="White J."/>
            <person name="Yandava C."/>
            <person name="Haas B."/>
            <person name="Nusbaum C."/>
            <person name="Birren B."/>
        </authorList>
    </citation>
    <scope>NUCLEOTIDE SEQUENCE [LARGE SCALE GENOMIC DNA]</scope>
    <source>
        <strain evidence="5">ATCC 64411 / 73-15</strain>
    </source>
</reference>
<accession>A0A0C4DUW9</accession>